<dbReference type="Proteomes" id="UP000282483">
    <property type="component" value="Chromosome"/>
</dbReference>
<dbReference type="EMBL" id="AP018005">
    <property type="protein sequence ID" value="BBB14776.1"/>
    <property type="molecule type" value="Genomic_DNA"/>
</dbReference>
<sequence length="39" mass="4118">MPQNVAFASQGACSGLVTQPLSDKTKNSANNADRYCLIC</sequence>
<dbReference type="KEGG" id="rvi:RVIR1_10340"/>
<reference evidence="1 3" key="1">
    <citation type="submission" date="2017-03" db="EMBL/GenBank/DDBJ databases">
        <title>The genome sequence of Candidatus Rickettsiella viridis.</title>
        <authorList>
            <person name="Nikoh N."/>
            <person name="Tsuchida T."/>
            <person name="Yamaguchi K."/>
            <person name="Maeda T."/>
            <person name="Shigenobu S."/>
            <person name="Fukatsu T."/>
        </authorList>
    </citation>
    <scope>NUCLEOTIDE SEQUENCE [LARGE SCALE GENOMIC DNA]</scope>
    <source>
        <strain evidence="1 3">Ap-RA04</strain>
    </source>
</reference>
<keyword evidence="3" id="KW-1185">Reference proteome</keyword>
<proteinExistence type="predicted"/>
<dbReference type="KEGG" id="rvi:RVIR1_02440"/>
<organism evidence="1 3">
    <name type="scientific">Candidatus Rickettsiella viridis</name>
    <dbReference type="NCBI Taxonomy" id="676208"/>
    <lineage>
        <taxon>Bacteria</taxon>
        <taxon>Pseudomonadati</taxon>
        <taxon>Pseudomonadota</taxon>
        <taxon>Gammaproteobacteria</taxon>
        <taxon>Legionellales</taxon>
        <taxon>Coxiellaceae</taxon>
        <taxon>Rickettsiella</taxon>
    </lineage>
</organism>
<protein>
    <submittedName>
        <fullName evidence="1">Uncharacterized protein</fullName>
    </submittedName>
</protein>
<accession>A0A2Z5UT54</accession>
<evidence type="ECO:0000313" key="2">
    <source>
        <dbReference type="EMBL" id="BBB15506.1"/>
    </source>
</evidence>
<dbReference type="AlphaFoldDB" id="A0A2Z5UT54"/>
<gene>
    <name evidence="1" type="ORF">RVIR1_02440</name>
    <name evidence="2" type="ORF">RVIR1_10340</name>
</gene>
<evidence type="ECO:0000313" key="1">
    <source>
        <dbReference type="EMBL" id="BBB14776.1"/>
    </source>
</evidence>
<evidence type="ECO:0000313" key="3">
    <source>
        <dbReference type="Proteomes" id="UP000282483"/>
    </source>
</evidence>
<dbReference type="EMBL" id="AP018005">
    <property type="protein sequence ID" value="BBB15506.1"/>
    <property type="molecule type" value="Genomic_DNA"/>
</dbReference>
<name>A0A2Z5UT54_9COXI</name>